<evidence type="ECO:0000313" key="2">
    <source>
        <dbReference type="EMBL" id="KAG2269201.1"/>
    </source>
</evidence>
<proteinExistence type="predicted"/>
<dbReference type="EMBL" id="JAAMPC010000013">
    <property type="protein sequence ID" value="KAG2269201.1"/>
    <property type="molecule type" value="Genomic_DNA"/>
</dbReference>
<dbReference type="AlphaFoldDB" id="A0A8X7QF01"/>
<dbReference type="Proteomes" id="UP000886595">
    <property type="component" value="Unassembled WGS sequence"/>
</dbReference>
<sequence length="69" mass="7343">MRLYTVVVGGYGGDGRREGEGYGSGGGGEYRSGGCSGYGGWLWMMRSWIQRYGGGRREGGTVVVEVAIE</sequence>
<keyword evidence="3" id="KW-1185">Reference proteome</keyword>
<evidence type="ECO:0000313" key="3">
    <source>
        <dbReference type="Proteomes" id="UP000886595"/>
    </source>
</evidence>
<name>A0A8X7QF01_BRACI</name>
<reference evidence="2 3" key="1">
    <citation type="submission" date="2020-02" db="EMBL/GenBank/DDBJ databases">
        <authorList>
            <person name="Ma Q."/>
            <person name="Huang Y."/>
            <person name="Song X."/>
            <person name="Pei D."/>
        </authorList>
    </citation>
    <scope>NUCLEOTIDE SEQUENCE [LARGE SCALE GENOMIC DNA]</scope>
    <source>
        <strain evidence="2">Sxm20200214</strain>
        <tissue evidence="2">Leaf</tissue>
    </source>
</reference>
<feature type="region of interest" description="Disordered" evidence="1">
    <location>
        <begin position="12"/>
        <end position="32"/>
    </location>
</feature>
<evidence type="ECO:0000256" key="1">
    <source>
        <dbReference type="SAM" id="MobiDB-lite"/>
    </source>
</evidence>
<protein>
    <submittedName>
        <fullName evidence="2">Uncharacterized protein</fullName>
    </submittedName>
</protein>
<accession>A0A8X7QF01</accession>
<gene>
    <name evidence="2" type="ORF">Bca52824_063756</name>
</gene>
<feature type="compositionally biased region" description="Gly residues" evidence="1">
    <location>
        <begin position="21"/>
        <end position="32"/>
    </location>
</feature>
<comment type="caution">
    <text evidence="2">The sequence shown here is derived from an EMBL/GenBank/DDBJ whole genome shotgun (WGS) entry which is preliminary data.</text>
</comment>
<organism evidence="2 3">
    <name type="scientific">Brassica carinata</name>
    <name type="common">Ethiopian mustard</name>
    <name type="synonym">Abyssinian cabbage</name>
    <dbReference type="NCBI Taxonomy" id="52824"/>
    <lineage>
        <taxon>Eukaryota</taxon>
        <taxon>Viridiplantae</taxon>
        <taxon>Streptophyta</taxon>
        <taxon>Embryophyta</taxon>
        <taxon>Tracheophyta</taxon>
        <taxon>Spermatophyta</taxon>
        <taxon>Magnoliopsida</taxon>
        <taxon>eudicotyledons</taxon>
        <taxon>Gunneridae</taxon>
        <taxon>Pentapetalae</taxon>
        <taxon>rosids</taxon>
        <taxon>malvids</taxon>
        <taxon>Brassicales</taxon>
        <taxon>Brassicaceae</taxon>
        <taxon>Brassiceae</taxon>
        <taxon>Brassica</taxon>
    </lineage>
</organism>